<feature type="chain" id="PRO_5020603847" evidence="4">
    <location>
        <begin position="23"/>
        <end position="399"/>
    </location>
</feature>
<dbReference type="CDD" id="cd06359">
    <property type="entry name" value="PBP1_Nba-like"/>
    <property type="match status" value="1"/>
</dbReference>
<evidence type="ECO:0000256" key="4">
    <source>
        <dbReference type="SAM" id="SignalP"/>
    </source>
</evidence>
<keyword evidence="2 4" id="KW-0732">Signal</keyword>
<protein>
    <submittedName>
        <fullName evidence="6">ABC transporter substrate-binding protein</fullName>
    </submittedName>
</protein>
<proteinExistence type="inferred from homology"/>
<organism evidence="6 7">
    <name type="scientific">Phreatobacter stygius</name>
    <dbReference type="NCBI Taxonomy" id="1940610"/>
    <lineage>
        <taxon>Bacteria</taxon>
        <taxon>Pseudomonadati</taxon>
        <taxon>Pseudomonadota</taxon>
        <taxon>Alphaproteobacteria</taxon>
        <taxon>Hyphomicrobiales</taxon>
        <taxon>Phreatobacteraceae</taxon>
        <taxon>Phreatobacter</taxon>
    </lineage>
</organism>
<comment type="similarity">
    <text evidence="1">Belongs to the leucine-binding protein family.</text>
</comment>
<evidence type="ECO:0000313" key="6">
    <source>
        <dbReference type="EMBL" id="QCI67651.1"/>
    </source>
</evidence>
<dbReference type="Pfam" id="PF13458">
    <property type="entry name" value="Peripla_BP_6"/>
    <property type="match status" value="1"/>
</dbReference>
<dbReference type="PANTHER" id="PTHR30483">
    <property type="entry name" value="LEUCINE-SPECIFIC-BINDING PROTEIN"/>
    <property type="match status" value="1"/>
</dbReference>
<evidence type="ECO:0000256" key="1">
    <source>
        <dbReference type="ARBA" id="ARBA00010062"/>
    </source>
</evidence>
<dbReference type="AlphaFoldDB" id="A0A4D7B413"/>
<dbReference type="InterPro" id="IPR028082">
    <property type="entry name" value="Peripla_BP_I"/>
</dbReference>
<dbReference type="InterPro" id="IPR028081">
    <property type="entry name" value="Leu-bd"/>
</dbReference>
<dbReference type="Gene3D" id="3.40.50.2300">
    <property type="match status" value="2"/>
</dbReference>
<accession>A0A4D7B413</accession>
<evidence type="ECO:0000256" key="3">
    <source>
        <dbReference type="ARBA" id="ARBA00022970"/>
    </source>
</evidence>
<evidence type="ECO:0000259" key="5">
    <source>
        <dbReference type="Pfam" id="PF13458"/>
    </source>
</evidence>
<dbReference type="OrthoDB" id="435355at2"/>
<dbReference type="InterPro" id="IPR051010">
    <property type="entry name" value="BCAA_transport"/>
</dbReference>
<feature type="signal peptide" evidence="4">
    <location>
        <begin position="1"/>
        <end position="22"/>
    </location>
</feature>
<dbReference type="RefSeq" id="WP_136963080.1">
    <property type="nucleotide sequence ID" value="NZ_CP039690.1"/>
</dbReference>
<keyword evidence="3" id="KW-0813">Transport</keyword>
<evidence type="ECO:0000313" key="7">
    <source>
        <dbReference type="Proteomes" id="UP000298781"/>
    </source>
</evidence>
<dbReference type="GO" id="GO:0006865">
    <property type="term" value="P:amino acid transport"/>
    <property type="evidence" value="ECO:0007669"/>
    <property type="project" value="UniProtKB-KW"/>
</dbReference>
<dbReference type="SUPFAM" id="SSF53822">
    <property type="entry name" value="Periplasmic binding protein-like I"/>
    <property type="match status" value="1"/>
</dbReference>
<gene>
    <name evidence="6" type="ORF">E8M01_27550</name>
</gene>
<dbReference type="Proteomes" id="UP000298781">
    <property type="component" value="Chromosome"/>
</dbReference>
<evidence type="ECO:0000256" key="2">
    <source>
        <dbReference type="ARBA" id="ARBA00022729"/>
    </source>
</evidence>
<dbReference type="EMBL" id="CP039690">
    <property type="protein sequence ID" value="QCI67651.1"/>
    <property type="molecule type" value="Genomic_DNA"/>
</dbReference>
<sequence>MTTTASSRRAVVAGLLTTGSLAASRAWSNPIQPETVTIGFITTLSTPAGYIGEDERDAFNLAIAEGGGKLGGVPVRLDIEDDALKPANAKQAADRMVQGGIRLFTGVNFSNVLAAVVPSVLASGGTYVSLNPGPSTFAGERCHPNYFVTSYQNDAFHEASGLAADELAYKKVVLLAPNYQAGRDALEGFKRTYKGTVAGEIYTKLDQTDFSVELARVRALAPDAIYQFHPGGAGINFAKQYANAGLGRTVPMLIPSFSMDARMVAATGDAANGIYASAIWTSEVDNPASVAFVTAFRKAYSRTPTTYAQQSYDTARLIGSALEAVNGDLRKQDQFRNALRAAKFVSVRGKFAFGPNQHPVQDYYLTRFEKNGAGEIVQNIVRKIASDRGDAYVSKCTMN</sequence>
<dbReference type="PANTHER" id="PTHR30483:SF6">
    <property type="entry name" value="PERIPLASMIC BINDING PROTEIN OF ABC TRANSPORTER FOR NATURAL AMINO ACIDS"/>
    <property type="match status" value="1"/>
</dbReference>
<reference evidence="6 7" key="1">
    <citation type="submission" date="2019-04" db="EMBL/GenBank/DDBJ databases">
        <title>Phreatobacter aquaticus sp. nov.</title>
        <authorList>
            <person name="Choi A."/>
        </authorList>
    </citation>
    <scope>NUCLEOTIDE SEQUENCE [LARGE SCALE GENOMIC DNA]</scope>
    <source>
        <strain evidence="6 7">KCTC 52518</strain>
    </source>
</reference>
<feature type="domain" description="Leucine-binding protein" evidence="5">
    <location>
        <begin position="35"/>
        <end position="372"/>
    </location>
</feature>
<keyword evidence="7" id="KW-1185">Reference proteome</keyword>
<dbReference type="KEGG" id="pstg:E8M01_27550"/>
<name>A0A4D7B413_9HYPH</name>
<keyword evidence="3" id="KW-0029">Amino-acid transport</keyword>